<feature type="transmembrane region" description="Helical" evidence="7">
    <location>
        <begin position="72"/>
        <end position="96"/>
    </location>
</feature>
<keyword evidence="6 7" id="KW-0472">Membrane</keyword>
<comment type="subcellular location">
    <subcellularLocation>
        <location evidence="1 7">Cell membrane</location>
        <topology evidence="1 7">Multi-pass membrane protein</topology>
    </subcellularLocation>
</comment>
<feature type="transmembrane region" description="Helical" evidence="7">
    <location>
        <begin position="12"/>
        <end position="32"/>
    </location>
</feature>
<proteinExistence type="inferred from homology"/>
<evidence type="ECO:0000259" key="8">
    <source>
        <dbReference type="PROSITE" id="PS50928"/>
    </source>
</evidence>
<keyword evidence="3" id="KW-1003">Cell membrane</keyword>
<organism evidence="9 10">
    <name type="scientific">Cohnella luojiensis</name>
    <dbReference type="NCBI Taxonomy" id="652876"/>
    <lineage>
        <taxon>Bacteria</taxon>
        <taxon>Bacillati</taxon>
        <taxon>Bacillota</taxon>
        <taxon>Bacilli</taxon>
        <taxon>Bacillales</taxon>
        <taxon>Paenibacillaceae</taxon>
        <taxon>Cohnella</taxon>
    </lineage>
</organism>
<protein>
    <submittedName>
        <fullName evidence="9">Carbohydrate ABC transporter permease</fullName>
    </submittedName>
</protein>
<accession>A0A4Y8LPL2</accession>
<dbReference type="GO" id="GO:0005886">
    <property type="term" value="C:plasma membrane"/>
    <property type="evidence" value="ECO:0007669"/>
    <property type="project" value="UniProtKB-SubCell"/>
</dbReference>
<dbReference type="OrthoDB" id="9771544at2"/>
<dbReference type="Gene3D" id="1.10.3720.10">
    <property type="entry name" value="MetI-like"/>
    <property type="match status" value="1"/>
</dbReference>
<comment type="caution">
    <text evidence="9">The sequence shown here is derived from an EMBL/GenBank/DDBJ whole genome shotgun (WGS) entry which is preliminary data.</text>
</comment>
<evidence type="ECO:0000256" key="5">
    <source>
        <dbReference type="ARBA" id="ARBA00022989"/>
    </source>
</evidence>
<feature type="domain" description="ABC transmembrane type-1" evidence="8">
    <location>
        <begin position="73"/>
        <end position="262"/>
    </location>
</feature>
<evidence type="ECO:0000256" key="7">
    <source>
        <dbReference type="RuleBase" id="RU363032"/>
    </source>
</evidence>
<dbReference type="SUPFAM" id="SSF161098">
    <property type="entry name" value="MetI-like"/>
    <property type="match status" value="1"/>
</dbReference>
<evidence type="ECO:0000313" key="10">
    <source>
        <dbReference type="Proteomes" id="UP000297900"/>
    </source>
</evidence>
<feature type="transmembrane region" description="Helical" evidence="7">
    <location>
        <begin position="144"/>
        <end position="162"/>
    </location>
</feature>
<keyword evidence="4 7" id="KW-0812">Transmembrane</keyword>
<name>A0A4Y8LPL2_9BACL</name>
<keyword evidence="5 7" id="KW-1133">Transmembrane helix</keyword>
<dbReference type="InterPro" id="IPR000515">
    <property type="entry name" value="MetI-like"/>
</dbReference>
<evidence type="ECO:0000256" key="3">
    <source>
        <dbReference type="ARBA" id="ARBA00022475"/>
    </source>
</evidence>
<dbReference type="Pfam" id="PF00528">
    <property type="entry name" value="BPD_transp_1"/>
    <property type="match status" value="1"/>
</dbReference>
<dbReference type="AlphaFoldDB" id="A0A4Y8LPL2"/>
<dbReference type="PROSITE" id="PS50928">
    <property type="entry name" value="ABC_TM1"/>
    <property type="match status" value="1"/>
</dbReference>
<feature type="transmembrane region" description="Helical" evidence="7">
    <location>
        <begin position="108"/>
        <end position="132"/>
    </location>
</feature>
<gene>
    <name evidence="9" type="ORF">E2980_20415</name>
</gene>
<evidence type="ECO:0000256" key="6">
    <source>
        <dbReference type="ARBA" id="ARBA00023136"/>
    </source>
</evidence>
<dbReference type="CDD" id="cd06261">
    <property type="entry name" value="TM_PBP2"/>
    <property type="match status" value="1"/>
</dbReference>
<dbReference type="EMBL" id="SOMN01000039">
    <property type="protein sequence ID" value="TFE22853.1"/>
    <property type="molecule type" value="Genomic_DNA"/>
</dbReference>
<feature type="transmembrane region" description="Helical" evidence="7">
    <location>
        <begin position="183"/>
        <end position="208"/>
    </location>
</feature>
<evidence type="ECO:0000256" key="2">
    <source>
        <dbReference type="ARBA" id="ARBA00022448"/>
    </source>
</evidence>
<dbReference type="InterPro" id="IPR035906">
    <property type="entry name" value="MetI-like_sf"/>
</dbReference>
<reference evidence="9 10" key="1">
    <citation type="submission" date="2019-03" db="EMBL/GenBank/DDBJ databases">
        <title>Cohnella endophytica sp. nov., a novel endophytic bacterium isolated from bark of Sonneratia apetala.</title>
        <authorList>
            <person name="Tuo L."/>
        </authorList>
    </citation>
    <scope>NUCLEOTIDE SEQUENCE [LARGE SCALE GENOMIC DNA]</scope>
    <source>
        <strain evidence="9 10">CCTCC AB 208254</strain>
    </source>
</reference>
<feature type="transmembrane region" description="Helical" evidence="7">
    <location>
        <begin position="237"/>
        <end position="262"/>
    </location>
</feature>
<keyword evidence="10" id="KW-1185">Reference proteome</keyword>
<sequence length="276" mass="31363">MNHFGKKGSKGFIYAILSIYALITLVPFLWAISTSFKPLAEIVQGGFSIIPKSFTLDNYKTVFAQEPLFPRWLMNSVLIAASVTLLNLLLNSMAGYALARITFFGSKFWFFLILAVLMIPFQVTLIPSYLLLKWFSLLNTYEGLIIPGMVNATYIFMMRQFFLGFPTEMEEAAFMDGMGRWGIFFKLVMPLAKPALAAQAIFIFLGAWNDFLRPLIIMSANEMFTLPLGLSTFRGEYISFTNLIMAASMMFTIPAMLLYIFFNRYFVRGITFTGTK</sequence>
<dbReference type="GO" id="GO:0055085">
    <property type="term" value="P:transmembrane transport"/>
    <property type="evidence" value="ECO:0007669"/>
    <property type="project" value="InterPro"/>
</dbReference>
<evidence type="ECO:0000256" key="4">
    <source>
        <dbReference type="ARBA" id="ARBA00022692"/>
    </source>
</evidence>
<keyword evidence="2 7" id="KW-0813">Transport</keyword>
<dbReference type="RefSeq" id="WP_135154095.1">
    <property type="nucleotide sequence ID" value="NZ_SOMN01000039.1"/>
</dbReference>
<dbReference type="PANTHER" id="PTHR43744:SF12">
    <property type="entry name" value="ABC TRANSPORTER PERMEASE PROTEIN MG189-RELATED"/>
    <property type="match status" value="1"/>
</dbReference>
<comment type="similarity">
    <text evidence="7">Belongs to the binding-protein-dependent transport system permease family.</text>
</comment>
<dbReference type="PANTHER" id="PTHR43744">
    <property type="entry name" value="ABC TRANSPORTER PERMEASE PROTEIN MG189-RELATED-RELATED"/>
    <property type="match status" value="1"/>
</dbReference>
<evidence type="ECO:0000256" key="1">
    <source>
        <dbReference type="ARBA" id="ARBA00004651"/>
    </source>
</evidence>
<dbReference type="Proteomes" id="UP000297900">
    <property type="component" value="Unassembled WGS sequence"/>
</dbReference>
<evidence type="ECO:0000313" key="9">
    <source>
        <dbReference type="EMBL" id="TFE22853.1"/>
    </source>
</evidence>